<dbReference type="AlphaFoldDB" id="A0A0F1B340"/>
<feature type="transmembrane region" description="Helical" evidence="1">
    <location>
        <begin position="69"/>
        <end position="93"/>
    </location>
</feature>
<keyword evidence="1" id="KW-1133">Transmembrane helix</keyword>
<accession>A0A0F1B340</accession>
<gene>
    <name evidence="2" type="ORF">SS37_10195</name>
</gene>
<evidence type="ECO:0000313" key="2">
    <source>
        <dbReference type="EMBL" id="KJN27719.1"/>
    </source>
</evidence>
<evidence type="ECO:0000313" key="3">
    <source>
        <dbReference type="Proteomes" id="UP000033352"/>
    </source>
</evidence>
<name>A0A0F1B340_9ENTR</name>
<organism evidence="2 3">
    <name type="scientific">Enterobacter sichuanensis</name>
    <dbReference type="NCBI Taxonomy" id="2071710"/>
    <lineage>
        <taxon>Bacteria</taxon>
        <taxon>Pseudomonadati</taxon>
        <taxon>Pseudomonadota</taxon>
        <taxon>Gammaproteobacteria</taxon>
        <taxon>Enterobacterales</taxon>
        <taxon>Enterobacteriaceae</taxon>
        <taxon>Enterobacter</taxon>
        <taxon>Enterobacter cloacae complex</taxon>
    </lineage>
</organism>
<dbReference type="OrthoDB" id="6614711at2"/>
<dbReference type="RefSeq" id="WP_045285472.1">
    <property type="nucleotide sequence ID" value="NZ_JZYX01000017.1"/>
</dbReference>
<evidence type="ECO:0000256" key="1">
    <source>
        <dbReference type="SAM" id="Phobius"/>
    </source>
</evidence>
<proteinExistence type="predicted"/>
<comment type="caution">
    <text evidence="2">The sequence shown here is derived from an EMBL/GenBank/DDBJ whole genome shotgun (WGS) entry which is preliminary data.</text>
</comment>
<keyword evidence="1" id="KW-0472">Membrane</keyword>
<feature type="transmembrane region" description="Helical" evidence="1">
    <location>
        <begin position="43"/>
        <end position="63"/>
    </location>
</feature>
<keyword evidence="1" id="KW-0812">Transmembrane</keyword>
<sequence length="104" mass="11810">MGITEDSLLKSGFTNKEIQVLKNNIESFGGDFDEVVHDLAKRFNILICILFFFLLSLIVLAAYSSTGKLISGSIGLLITSMFLIFIQPPVISYKSWRFCRKNRR</sequence>
<reference evidence="2 3" key="1">
    <citation type="submission" date="2015-03" db="EMBL/GenBank/DDBJ databases">
        <authorList>
            <person name="McCorrison J."/>
            <person name="Sanka R."/>
            <person name="Adams M."/>
            <person name="Brinkac L."/>
            <person name="Nierman W."/>
            <person name="Sutton G."/>
            <person name="Nelson K."/>
            <person name="Kiedrowski L."/>
            <person name="Guerrero D."/>
            <person name="Bonomo R."/>
        </authorList>
    </citation>
    <scope>NUCLEOTIDE SEQUENCE [LARGE SCALE GENOMIC DNA]</scope>
    <source>
        <strain evidence="2 3">35699</strain>
    </source>
</reference>
<dbReference type="EMBL" id="JZYX01000017">
    <property type="protein sequence ID" value="KJN27719.1"/>
    <property type="molecule type" value="Genomic_DNA"/>
</dbReference>
<dbReference type="PATRIC" id="fig|1619248.3.peg.1113"/>
<protein>
    <submittedName>
        <fullName evidence="2">Uncharacterized protein</fullName>
    </submittedName>
</protein>
<dbReference type="Proteomes" id="UP000033352">
    <property type="component" value="Unassembled WGS sequence"/>
</dbReference>